<keyword evidence="1" id="KW-0444">Lipid biosynthesis</keyword>
<evidence type="ECO:0000256" key="4">
    <source>
        <dbReference type="ARBA" id="ARBA00023160"/>
    </source>
</evidence>
<evidence type="ECO:0000256" key="3">
    <source>
        <dbReference type="ARBA" id="ARBA00023098"/>
    </source>
</evidence>
<dbReference type="EMBL" id="JBFRUW010000027">
    <property type="protein sequence ID" value="MFA0568495.1"/>
    <property type="molecule type" value="Genomic_DNA"/>
</dbReference>
<keyword evidence="4" id="KW-0275">Fatty acid biosynthesis</keyword>
<dbReference type="PIRSF" id="PIRSF011489">
    <property type="entry name" value="DUF479"/>
    <property type="match status" value="1"/>
</dbReference>
<proteinExistence type="predicted"/>
<name>A0ABV4NAS6_9VIBR</name>
<dbReference type="PANTHER" id="PTHR38764">
    <property type="entry name" value="ACYL CARRIER PROTEIN PHOSPHODIESTERASE"/>
    <property type="match status" value="1"/>
</dbReference>
<evidence type="ECO:0000313" key="5">
    <source>
        <dbReference type="EMBL" id="MFA0568495.1"/>
    </source>
</evidence>
<keyword evidence="6" id="KW-1185">Reference proteome</keyword>
<reference evidence="5 6" key="1">
    <citation type="journal article" date="2024" name="ISME J.">
        <title>Tailless and filamentous prophages are predominant in marine Vibrio.</title>
        <authorList>
            <person name="Steensen K."/>
            <person name="Seneca J."/>
            <person name="Bartlau N."/>
            <person name="Yu X.A."/>
            <person name="Hussain F.A."/>
            <person name="Polz M.F."/>
        </authorList>
    </citation>
    <scope>NUCLEOTIDE SEQUENCE [LARGE SCALE GENOMIC DNA]</scope>
    <source>
        <strain evidence="5 6">10N.222.51.A1</strain>
    </source>
</reference>
<sequence>MNFLAHLHIAHHCKSSLAGNLLGDFVKGDPSKHYNPELCAGIKLHRFVDSFTDTHEITLQCKRLFSNETRRYSPIALDVFWDHCLAQNWSKYHPQPLFNFCQNSHRTIQHEVEPHWSENFVFVHEKMSQGRWLESYQSMESIEVVLQRMALRRPKLAALAHCFKDLEEHYNSLQCHFESFYPIVLKNANQFNQLEIQKNNHES</sequence>
<evidence type="ECO:0000256" key="2">
    <source>
        <dbReference type="ARBA" id="ARBA00022801"/>
    </source>
</evidence>
<evidence type="ECO:0000256" key="1">
    <source>
        <dbReference type="ARBA" id="ARBA00022516"/>
    </source>
</evidence>
<organism evidence="5 6">
    <name type="scientific">Vibrio gallaecicus</name>
    <dbReference type="NCBI Taxonomy" id="552386"/>
    <lineage>
        <taxon>Bacteria</taxon>
        <taxon>Pseudomonadati</taxon>
        <taxon>Pseudomonadota</taxon>
        <taxon>Gammaproteobacteria</taxon>
        <taxon>Vibrionales</taxon>
        <taxon>Vibrionaceae</taxon>
        <taxon>Vibrio</taxon>
    </lineage>
</organism>
<evidence type="ECO:0000313" key="6">
    <source>
        <dbReference type="Proteomes" id="UP001570417"/>
    </source>
</evidence>
<comment type="caution">
    <text evidence="5">The sequence shown here is derived from an EMBL/GenBank/DDBJ whole genome shotgun (WGS) entry which is preliminary data.</text>
</comment>
<keyword evidence="2" id="KW-0378">Hydrolase</keyword>
<dbReference type="Proteomes" id="UP001570417">
    <property type="component" value="Unassembled WGS sequence"/>
</dbReference>
<accession>A0ABV4NAS6</accession>
<gene>
    <name evidence="5" type="ORF">AB4566_09435</name>
</gene>
<protein>
    <submittedName>
        <fullName evidence="5">ACP phosphodiesterase</fullName>
    </submittedName>
</protein>
<dbReference type="Pfam" id="PF04336">
    <property type="entry name" value="ACP_PD"/>
    <property type="match status" value="1"/>
</dbReference>
<dbReference type="RefSeq" id="WP_372265954.1">
    <property type="nucleotide sequence ID" value="NZ_JBFRUW010000027.1"/>
</dbReference>
<keyword evidence="4" id="KW-0276">Fatty acid metabolism</keyword>
<dbReference type="PANTHER" id="PTHR38764:SF1">
    <property type="entry name" value="ACYL CARRIER PROTEIN PHOSPHODIESTERASE"/>
    <property type="match status" value="1"/>
</dbReference>
<keyword evidence="3" id="KW-0443">Lipid metabolism</keyword>
<dbReference type="InterPro" id="IPR007431">
    <property type="entry name" value="ACP_PD"/>
</dbReference>